<dbReference type="NCBIfam" id="NF037979">
    <property type="entry name" value="Na_transp"/>
    <property type="match status" value="1"/>
</dbReference>
<evidence type="ECO:0000256" key="4">
    <source>
        <dbReference type="ARBA" id="ARBA00022989"/>
    </source>
</evidence>
<comment type="subcellular location">
    <subcellularLocation>
        <location evidence="1">Membrane</location>
        <topology evidence="1">Multi-pass membrane protein</topology>
    </subcellularLocation>
</comment>
<dbReference type="EMBL" id="LIIK01000025">
    <property type="protein sequence ID" value="KQM08705.1"/>
    <property type="molecule type" value="Genomic_DNA"/>
</dbReference>
<name>A0A0Q4B8Y4_9BACT</name>
<reference evidence="7" key="1">
    <citation type="submission" date="2015-08" db="EMBL/GenBank/DDBJ databases">
        <title>Candidatus Bacteriodes Periocalifornicus.</title>
        <authorList>
            <person name="McLean J.S."/>
            <person name="Kelley S."/>
        </authorList>
    </citation>
    <scope>NUCLEOTIDE SEQUENCE [LARGE SCALE GENOMIC DNA]</scope>
    <source>
        <strain evidence="7">12B</strain>
    </source>
</reference>
<dbReference type="Proteomes" id="UP000054172">
    <property type="component" value="Unassembled WGS sequence"/>
</dbReference>
<proteinExistence type="predicted"/>
<dbReference type="InterPro" id="IPR000175">
    <property type="entry name" value="Na/ntran_symport"/>
</dbReference>
<accession>A0A0Q4B8Y4</accession>
<evidence type="ECO:0008006" key="9">
    <source>
        <dbReference type="Google" id="ProtNLM"/>
    </source>
</evidence>
<gene>
    <name evidence="7" type="ORF">AL399_05880</name>
</gene>
<feature type="transmembrane region" description="Helical" evidence="6">
    <location>
        <begin position="12"/>
        <end position="34"/>
    </location>
</feature>
<keyword evidence="5 6" id="KW-0472">Membrane</keyword>
<keyword evidence="3 6" id="KW-0812">Transmembrane</keyword>
<comment type="caution">
    <text evidence="7">The sequence shown here is derived from an EMBL/GenBank/DDBJ whole genome shotgun (WGS) entry which is preliminary data.</text>
</comment>
<organism evidence="7 8">
    <name type="scientific">Candidatus [Bacteroides] periocalifornicus</name>
    <dbReference type="NCBI Taxonomy" id="1702214"/>
    <lineage>
        <taxon>Bacteria</taxon>
        <taxon>Pseudomonadati</taxon>
        <taxon>Bacteroidota</taxon>
    </lineage>
</organism>
<dbReference type="AlphaFoldDB" id="A0A0Q4B8Y4"/>
<feature type="transmembrane region" description="Helical" evidence="6">
    <location>
        <begin position="181"/>
        <end position="208"/>
    </location>
</feature>
<feature type="transmembrane region" description="Helical" evidence="6">
    <location>
        <begin position="46"/>
        <end position="70"/>
    </location>
</feature>
<dbReference type="InterPro" id="IPR037272">
    <property type="entry name" value="SNS_sf"/>
</dbReference>
<keyword evidence="8" id="KW-1185">Reference proteome</keyword>
<keyword evidence="4 6" id="KW-1133">Transmembrane helix</keyword>
<evidence type="ECO:0000313" key="8">
    <source>
        <dbReference type="Proteomes" id="UP000054172"/>
    </source>
</evidence>
<evidence type="ECO:0000313" key="7">
    <source>
        <dbReference type="EMBL" id="KQM08705.1"/>
    </source>
</evidence>
<dbReference type="PANTHER" id="PTHR42948:SF1">
    <property type="entry name" value="TRANSPORTER"/>
    <property type="match status" value="1"/>
</dbReference>
<keyword evidence="2" id="KW-0813">Transport</keyword>
<evidence type="ECO:0000256" key="6">
    <source>
        <dbReference type="SAM" id="Phobius"/>
    </source>
</evidence>
<dbReference type="SUPFAM" id="SSF161070">
    <property type="entry name" value="SNF-like"/>
    <property type="match status" value="1"/>
</dbReference>
<feature type="transmembrane region" description="Helical" evidence="6">
    <location>
        <begin position="435"/>
        <end position="453"/>
    </location>
</feature>
<dbReference type="CDD" id="cd10336">
    <property type="entry name" value="SLC6sbd_Tyt1-Like"/>
    <property type="match status" value="1"/>
</dbReference>
<evidence type="ECO:0000256" key="5">
    <source>
        <dbReference type="ARBA" id="ARBA00023136"/>
    </source>
</evidence>
<dbReference type="PROSITE" id="PS50267">
    <property type="entry name" value="NA_NEUROTRAN_SYMP_3"/>
    <property type="match status" value="1"/>
</dbReference>
<dbReference type="InterPro" id="IPR047218">
    <property type="entry name" value="YocR/YhdH-like"/>
</dbReference>
<dbReference type="PRINTS" id="PR00176">
    <property type="entry name" value="NANEUSMPORT"/>
</dbReference>
<dbReference type="Pfam" id="PF00209">
    <property type="entry name" value="SNF"/>
    <property type="match status" value="2"/>
</dbReference>
<feature type="transmembrane region" description="Helical" evidence="6">
    <location>
        <begin position="348"/>
        <end position="368"/>
    </location>
</feature>
<evidence type="ECO:0000256" key="2">
    <source>
        <dbReference type="ARBA" id="ARBA00022448"/>
    </source>
</evidence>
<dbReference type="PATRIC" id="fig|1702214.3.peg.417"/>
<sequence length="454" mass="49068">MAHDYKSKPRDTFGSKFGIIAAVAGSAIGLGNIWKFPYMAGANGGSAFLLIYLVFLLILGVPAMMAEFTVGRKGRANAFTSFANLTGGSAWKWVGMMGILSSFFIFSFYSTVAGWTLGYIVRTFTFTDPTGPFVQPEGYFAQFSASGWLPVLYQIIFILFTALVVKLGVTKGIERTTKWMMPVLLLLMVIIVIRSVTLPGAAAGVSFLFKPDFSKVTIDTCLNAMGQAFFSLSLAAGVVLIYGSYVKSTDNMMTSTASVAISSTVVAVLAGLMIFPATFSFGVAPTSGPNLIYVALPSIFRNMVGGQFFALLFFILLSMAALTSTISMLEAVIGFVSEHFHISRSTAIWLSIAAVAIFAIPATLSFMPEPMLLPSWLGGKTVFGTLDFLTSNILMPAGCLLTVLFVGWGPGRKWFRDEVTNGGTIGRRWYKPLEFLLKWVTPVLVAVILVWGVL</sequence>
<evidence type="ECO:0000256" key="1">
    <source>
        <dbReference type="ARBA" id="ARBA00004141"/>
    </source>
</evidence>
<dbReference type="GO" id="GO:0016020">
    <property type="term" value="C:membrane"/>
    <property type="evidence" value="ECO:0007669"/>
    <property type="project" value="UniProtKB-SubCell"/>
</dbReference>
<feature type="transmembrane region" description="Helical" evidence="6">
    <location>
        <begin position="388"/>
        <end position="408"/>
    </location>
</feature>
<feature type="transmembrane region" description="Helical" evidence="6">
    <location>
        <begin position="308"/>
        <end position="336"/>
    </location>
</feature>
<feature type="transmembrane region" description="Helical" evidence="6">
    <location>
        <begin position="228"/>
        <end position="245"/>
    </location>
</feature>
<dbReference type="PANTHER" id="PTHR42948">
    <property type="entry name" value="TRANSPORTER"/>
    <property type="match status" value="1"/>
</dbReference>
<evidence type="ECO:0000256" key="3">
    <source>
        <dbReference type="ARBA" id="ARBA00022692"/>
    </source>
</evidence>
<feature type="transmembrane region" description="Helical" evidence="6">
    <location>
        <begin position="151"/>
        <end position="169"/>
    </location>
</feature>
<feature type="transmembrane region" description="Helical" evidence="6">
    <location>
        <begin position="257"/>
        <end position="279"/>
    </location>
</feature>
<dbReference type="STRING" id="1702214.AL399_05880"/>
<protein>
    <recommendedName>
        <fullName evidence="9">Transporter</fullName>
    </recommendedName>
</protein>